<dbReference type="AlphaFoldDB" id="A0A834BHB9"/>
<gene>
    <name evidence="2" type="ORF">HJG60_007727</name>
</gene>
<evidence type="ECO:0000256" key="1">
    <source>
        <dbReference type="SAM" id="MobiDB-lite"/>
    </source>
</evidence>
<feature type="region of interest" description="Disordered" evidence="1">
    <location>
        <begin position="1"/>
        <end position="124"/>
    </location>
</feature>
<proteinExistence type="predicted"/>
<sequence length="124" mass="13077">MLDPAGDAEKPRPRGPLRTPRGRLPDWAPRTGAPSPTDAGRGGQRPRTRAVLRAGWSGGSEWPSPDGGGRALTSWDWSGRGRGPREQTRPPGRACFQEAPTAARPEQQPPRSAGPPGSPGCSRG</sequence>
<reference evidence="2 3" key="1">
    <citation type="journal article" date="2020" name="Nature">
        <title>Six reference-quality genomes reveal evolution of bat adaptations.</title>
        <authorList>
            <person name="Jebb D."/>
            <person name="Huang Z."/>
            <person name="Pippel M."/>
            <person name="Hughes G.M."/>
            <person name="Lavrichenko K."/>
            <person name="Devanna P."/>
            <person name="Winkler S."/>
            <person name="Jermiin L.S."/>
            <person name="Skirmuntt E.C."/>
            <person name="Katzourakis A."/>
            <person name="Burkitt-Gray L."/>
            <person name="Ray D.A."/>
            <person name="Sullivan K.A.M."/>
            <person name="Roscito J.G."/>
            <person name="Kirilenko B.M."/>
            <person name="Davalos L.M."/>
            <person name="Corthals A.P."/>
            <person name="Power M.L."/>
            <person name="Jones G."/>
            <person name="Ransome R.D."/>
            <person name="Dechmann D.K.N."/>
            <person name="Locatelli A.G."/>
            <person name="Puechmaille S.J."/>
            <person name="Fedrigo O."/>
            <person name="Jarvis E.D."/>
            <person name="Hiller M."/>
            <person name="Vernes S.C."/>
            <person name="Myers E.W."/>
            <person name="Teeling E.C."/>
        </authorList>
    </citation>
    <scope>NUCLEOTIDE SEQUENCE [LARGE SCALE GENOMIC DNA]</scope>
    <source>
        <strain evidence="2">Bat1K_MPI-CBG_1</strain>
    </source>
</reference>
<organism evidence="2 3">
    <name type="scientific">Phyllostomus discolor</name>
    <name type="common">pale spear-nosed bat</name>
    <dbReference type="NCBI Taxonomy" id="89673"/>
    <lineage>
        <taxon>Eukaryota</taxon>
        <taxon>Metazoa</taxon>
        <taxon>Chordata</taxon>
        <taxon>Craniata</taxon>
        <taxon>Vertebrata</taxon>
        <taxon>Euteleostomi</taxon>
        <taxon>Mammalia</taxon>
        <taxon>Eutheria</taxon>
        <taxon>Laurasiatheria</taxon>
        <taxon>Chiroptera</taxon>
        <taxon>Yangochiroptera</taxon>
        <taxon>Phyllostomidae</taxon>
        <taxon>Phyllostominae</taxon>
        <taxon>Phyllostomus</taxon>
    </lineage>
</organism>
<protein>
    <submittedName>
        <fullName evidence="2">Uncharacterized protein</fullName>
    </submittedName>
</protein>
<dbReference type="Proteomes" id="UP000664940">
    <property type="component" value="Unassembled WGS sequence"/>
</dbReference>
<accession>A0A834BHB9</accession>
<name>A0A834BHB9_9CHIR</name>
<evidence type="ECO:0000313" key="3">
    <source>
        <dbReference type="Proteomes" id="UP000664940"/>
    </source>
</evidence>
<dbReference type="EMBL" id="JABVXQ010000001">
    <property type="protein sequence ID" value="KAF6130749.1"/>
    <property type="molecule type" value="Genomic_DNA"/>
</dbReference>
<comment type="caution">
    <text evidence="2">The sequence shown here is derived from an EMBL/GenBank/DDBJ whole genome shotgun (WGS) entry which is preliminary data.</text>
</comment>
<evidence type="ECO:0000313" key="2">
    <source>
        <dbReference type="EMBL" id="KAF6130749.1"/>
    </source>
</evidence>